<name>A0AAD4T7X2_9MAGN</name>
<dbReference type="AlphaFoldDB" id="A0AAD4T7X2"/>
<comment type="caution">
    <text evidence="2">The sequence shown here is derived from an EMBL/GenBank/DDBJ whole genome shotgun (WGS) entry which is preliminary data.</text>
</comment>
<dbReference type="GO" id="GO:0008168">
    <property type="term" value="F:methyltransferase activity"/>
    <property type="evidence" value="ECO:0007669"/>
    <property type="project" value="InterPro"/>
</dbReference>
<proteinExistence type="predicted"/>
<protein>
    <recommendedName>
        <fullName evidence="4">2-methoxy-6-polyprenyl-1,4-benzoquinol methylase, mitochondrial</fullName>
    </recommendedName>
</protein>
<dbReference type="Pfam" id="PF01209">
    <property type="entry name" value="Ubie_methyltran"/>
    <property type="match status" value="1"/>
</dbReference>
<organism evidence="2 3">
    <name type="scientific">Papaver atlanticum</name>
    <dbReference type="NCBI Taxonomy" id="357466"/>
    <lineage>
        <taxon>Eukaryota</taxon>
        <taxon>Viridiplantae</taxon>
        <taxon>Streptophyta</taxon>
        <taxon>Embryophyta</taxon>
        <taxon>Tracheophyta</taxon>
        <taxon>Spermatophyta</taxon>
        <taxon>Magnoliopsida</taxon>
        <taxon>Ranunculales</taxon>
        <taxon>Papaveraceae</taxon>
        <taxon>Papaveroideae</taxon>
        <taxon>Papaver</taxon>
    </lineage>
</organism>
<reference evidence="2" key="1">
    <citation type="submission" date="2022-04" db="EMBL/GenBank/DDBJ databases">
        <title>A functionally conserved STORR gene fusion in Papaver species that diverged 16.8 million years ago.</title>
        <authorList>
            <person name="Catania T."/>
        </authorList>
    </citation>
    <scope>NUCLEOTIDE SEQUENCE</scope>
    <source>
        <strain evidence="2">S-188037</strain>
    </source>
</reference>
<evidence type="ECO:0000313" key="2">
    <source>
        <dbReference type="EMBL" id="KAI3945870.1"/>
    </source>
</evidence>
<dbReference type="InterPro" id="IPR029063">
    <property type="entry name" value="SAM-dependent_MTases_sf"/>
</dbReference>
<dbReference type="InterPro" id="IPR004033">
    <property type="entry name" value="UbiE/COQ5_MeTrFase"/>
</dbReference>
<dbReference type="Gene3D" id="3.40.50.150">
    <property type="entry name" value="Vaccinia Virus protein VP39"/>
    <property type="match status" value="1"/>
</dbReference>
<evidence type="ECO:0008006" key="4">
    <source>
        <dbReference type="Google" id="ProtNLM"/>
    </source>
</evidence>
<feature type="region of interest" description="Disordered" evidence="1">
    <location>
        <begin position="1"/>
        <end position="20"/>
    </location>
</feature>
<sequence length="165" mass="19116">MKDKAFLKERREGSMTNTQRDKREQKFNYYSFSVIPAVGELVAGDWKSYQYLIESIRKFPRQEMFARMIADVGFQKVEYENLVGGVVAIHSGFKHNILKIDHLLRWHLYPPAYSIQPQLLPGMRPGVAPNFTVPYPLQRQGCLDKEWVRGELGTQGSRYCNSNIS</sequence>
<evidence type="ECO:0000313" key="3">
    <source>
        <dbReference type="Proteomes" id="UP001202328"/>
    </source>
</evidence>
<gene>
    <name evidence="2" type="ORF">MKW98_023144</name>
</gene>
<dbReference type="PROSITE" id="PS51608">
    <property type="entry name" value="SAM_MT_UBIE"/>
    <property type="match status" value="1"/>
</dbReference>
<accession>A0AAD4T7X2</accession>
<dbReference type="EMBL" id="JAJJMB010003726">
    <property type="protein sequence ID" value="KAI3945870.1"/>
    <property type="molecule type" value="Genomic_DNA"/>
</dbReference>
<dbReference type="Proteomes" id="UP001202328">
    <property type="component" value="Unassembled WGS sequence"/>
</dbReference>
<keyword evidence="3" id="KW-1185">Reference proteome</keyword>
<evidence type="ECO:0000256" key="1">
    <source>
        <dbReference type="SAM" id="MobiDB-lite"/>
    </source>
</evidence>